<accession>A0A6A3YIN2</accession>
<reference evidence="1 2" key="1">
    <citation type="submission" date="2018-08" db="EMBL/GenBank/DDBJ databases">
        <title>Genomic investigation of the strawberry pathogen Phytophthora fragariae indicates pathogenicity is determined by transcriptional variation in three key races.</title>
        <authorList>
            <person name="Adams T.M."/>
            <person name="Armitage A.D."/>
            <person name="Sobczyk M.K."/>
            <person name="Bates H.J."/>
            <person name="Dunwell J.M."/>
            <person name="Nellist C.F."/>
            <person name="Harrison R.J."/>
        </authorList>
    </citation>
    <scope>NUCLEOTIDE SEQUENCE [LARGE SCALE GENOMIC DNA]</scope>
    <source>
        <strain evidence="1 2">BC-1</strain>
    </source>
</reference>
<sequence>MASRCCFHLVGALGLTPECCFLLQPLDRGRDRELRCAQWTKYDGCYRAVAHCVRTDHCDALNGPNAMDAIIPSSRSLRQNKSPSRSGRRKHCLCGDVLARGCWCTDR</sequence>
<proteinExistence type="predicted"/>
<evidence type="ECO:0000313" key="1">
    <source>
        <dbReference type="EMBL" id="KAE9219743.1"/>
    </source>
</evidence>
<comment type="caution">
    <text evidence="1">The sequence shown here is derived from an EMBL/GenBank/DDBJ whole genome shotgun (WGS) entry which is preliminary data.</text>
</comment>
<dbReference type="Proteomes" id="UP000440367">
    <property type="component" value="Unassembled WGS sequence"/>
</dbReference>
<evidence type="ECO:0000313" key="2">
    <source>
        <dbReference type="Proteomes" id="UP000440367"/>
    </source>
</evidence>
<dbReference type="AlphaFoldDB" id="A0A6A3YIN2"/>
<name>A0A6A3YIN2_9STRA</name>
<protein>
    <submittedName>
        <fullName evidence="1">Uncharacterized protein</fullName>
    </submittedName>
</protein>
<organism evidence="1 2">
    <name type="scientific">Phytophthora fragariae</name>
    <dbReference type="NCBI Taxonomy" id="53985"/>
    <lineage>
        <taxon>Eukaryota</taxon>
        <taxon>Sar</taxon>
        <taxon>Stramenopiles</taxon>
        <taxon>Oomycota</taxon>
        <taxon>Peronosporomycetes</taxon>
        <taxon>Peronosporales</taxon>
        <taxon>Peronosporaceae</taxon>
        <taxon>Phytophthora</taxon>
    </lineage>
</organism>
<dbReference type="EMBL" id="QXGD01000935">
    <property type="protein sequence ID" value="KAE9219743.1"/>
    <property type="molecule type" value="Genomic_DNA"/>
</dbReference>
<gene>
    <name evidence="1" type="ORF">PF002_g16100</name>
</gene>